<dbReference type="EMBL" id="CP144099">
    <property type="protein sequence ID" value="WWC86997.1"/>
    <property type="molecule type" value="Genomic_DNA"/>
</dbReference>
<dbReference type="PANTHER" id="PTHR43618">
    <property type="entry name" value="7-ALPHA-HYDROXYSTEROID DEHYDROGENASE"/>
    <property type="match status" value="1"/>
</dbReference>
<protein>
    <submittedName>
        <fullName evidence="4">Uncharacterized protein</fullName>
    </submittedName>
</protein>
<dbReference type="InterPro" id="IPR002347">
    <property type="entry name" value="SDR_fam"/>
</dbReference>
<keyword evidence="5" id="KW-1185">Reference proteome</keyword>
<comment type="similarity">
    <text evidence="1">Belongs to the short-chain dehydrogenases/reductases (SDR) family.</text>
</comment>
<dbReference type="Proteomes" id="UP001355207">
    <property type="component" value="Chromosome 2"/>
</dbReference>
<evidence type="ECO:0000256" key="1">
    <source>
        <dbReference type="ARBA" id="ARBA00006484"/>
    </source>
</evidence>
<dbReference type="PANTHER" id="PTHR43618:SF4">
    <property type="entry name" value="SHORT CHAIN DEHYDROGENASE_REDUCTASE FAMILY (AFU_ORTHOLOGUE AFUA_7G04540)"/>
    <property type="match status" value="1"/>
</dbReference>
<keyword evidence="3" id="KW-0560">Oxidoreductase</keyword>
<proteinExistence type="inferred from homology"/>
<sequence length="325" mass="34922">MSDPNIGLETNDLFSVKGRVIVITGGGTGLGRMMAEGFSINGAKVYITGRREQVLNDTVKELSQVASQKGTGGSIHAIQGDVSTKDGVTKIRDILREKETVVDVLINNAGAQKPWKNPIQDHNDSDAVEKLVWEGVDDEDWNETNATNINGVYFMTAALVPLLRKSETKSVIIIGSVAALANQRPVSSLTYGVSKQVCEKSSHIERGRLAKLIKSKIALHLAEMLAGRLSPLKIRVNTILPGAFPSDITSKIDENGHRVLHPPAEKAAKRSPLGRAGYKHEIVGPALLLASQAGGFMDNAIITVDGGRLMNAGINDGIRMPEDTY</sequence>
<reference evidence="4 5" key="1">
    <citation type="submission" date="2024-01" db="EMBL/GenBank/DDBJ databases">
        <title>Comparative genomics of Cryptococcus and Kwoniella reveals pathogenesis evolution and contrasting modes of karyotype evolution via chromosome fusion or intercentromeric recombination.</title>
        <authorList>
            <person name="Coelho M.A."/>
            <person name="David-Palma M."/>
            <person name="Shea T."/>
            <person name="Bowers K."/>
            <person name="McGinley-Smith S."/>
            <person name="Mohammad A.W."/>
            <person name="Gnirke A."/>
            <person name="Yurkov A.M."/>
            <person name="Nowrousian M."/>
            <person name="Sun S."/>
            <person name="Cuomo C.A."/>
            <person name="Heitman J."/>
        </authorList>
    </citation>
    <scope>NUCLEOTIDE SEQUENCE [LARGE SCALE GENOMIC DNA]</scope>
    <source>
        <strain evidence="4 5">CBS 6074</strain>
    </source>
</reference>
<dbReference type="SUPFAM" id="SSF51735">
    <property type="entry name" value="NAD(P)-binding Rossmann-fold domains"/>
    <property type="match status" value="1"/>
</dbReference>
<dbReference type="Pfam" id="PF13561">
    <property type="entry name" value="adh_short_C2"/>
    <property type="match status" value="1"/>
</dbReference>
<organism evidence="4 5">
    <name type="scientific">Kwoniella dendrophila CBS 6074</name>
    <dbReference type="NCBI Taxonomy" id="1295534"/>
    <lineage>
        <taxon>Eukaryota</taxon>
        <taxon>Fungi</taxon>
        <taxon>Dikarya</taxon>
        <taxon>Basidiomycota</taxon>
        <taxon>Agaricomycotina</taxon>
        <taxon>Tremellomycetes</taxon>
        <taxon>Tremellales</taxon>
        <taxon>Cryptococcaceae</taxon>
        <taxon>Kwoniella</taxon>
    </lineage>
</organism>
<dbReference type="RefSeq" id="XP_066073760.1">
    <property type="nucleotide sequence ID" value="XM_066217663.1"/>
</dbReference>
<dbReference type="InterPro" id="IPR052178">
    <property type="entry name" value="Sec_Metab_Biosynth_SDR"/>
</dbReference>
<evidence type="ECO:0000256" key="2">
    <source>
        <dbReference type="ARBA" id="ARBA00022857"/>
    </source>
</evidence>
<evidence type="ECO:0000313" key="5">
    <source>
        <dbReference type="Proteomes" id="UP001355207"/>
    </source>
</evidence>
<evidence type="ECO:0000256" key="3">
    <source>
        <dbReference type="ARBA" id="ARBA00023002"/>
    </source>
</evidence>
<dbReference type="InterPro" id="IPR036291">
    <property type="entry name" value="NAD(P)-bd_dom_sf"/>
</dbReference>
<dbReference type="Pfam" id="PF00106">
    <property type="entry name" value="adh_short"/>
    <property type="match status" value="1"/>
</dbReference>
<gene>
    <name evidence="4" type="ORF">L201_001879</name>
</gene>
<accession>A0AAX4JQ87</accession>
<dbReference type="AlphaFoldDB" id="A0AAX4JQ87"/>
<dbReference type="PRINTS" id="PR00081">
    <property type="entry name" value="GDHRDH"/>
</dbReference>
<name>A0AAX4JQ87_9TREE</name>
<dbReference type="Gene3D" id="3.40.50.720">
    <property type="entry name" value="NAD(P)-binding Rossmann-like Domain"/>
    <property type="match status" value="1"/>
</dbReference>
<dbReference type="GO" id="GO:0016491">
    <property type="term" value="F:oxidoreductase activity"/>
    <property type="evidence" value="ECO:0007669"/>
    <property type="project" value="UniProtKB-KW"/>
</dbReference>
<dbReference type="GeneID" id="91092551"/>
<keyword evidence="2" id="KW-0521">NADP</keyword>
<evidence type="ECO:0000313" key="4">
    <source>
        <dbReference type="EMBL" id="WWC86997.1"/>
    </source>
</evidence>